<keyword evidence="1" id="KW-0732">Signal</keyword>
<evidence type="ECO:0000313" key="2">
    <source>
        <dbReference type="EMBL" id="MBF0597534.1"/>
    </source>
</evidence>
<keyword evidence="3" id="KW-1185">Reference proteome</keyword>
<dbReference type="RefSeq" id="WP_194183076.1">
    <property type="nucleotide sequence ID" value="NZ_JADGIK010000005.1"/>
</dbReference>
<evidence type="ECO:0008006" key="4">
    <source>
        <dbReference type="Google" id="ProtNLM"/>
    </source>
</evidence>
<evidence type="ECO:0000256" key="1">
    <source>
        <dbReference type="SAM" id="SignalP"/>
    </source>
</evidence>
<protein>
    <recommendedName>
        <fullName evidence="4">Tetratricopeptide repeat protein</fullName>
    </recommendedName>
</protein>
<feature type="signal peptide" evidence="1">
    <location>
        <begin position="1"/>
        <end position="20"/>
    </location>
</feature>
<organism evidence="2 3">
    <name type="scientific">Faecalibacter rhinopitheci</name>
    <dbReference type="NCBI Taxonomy" id="2779678"/>
    <lineage>
        <taxon>Bacteria</taxon>
        <taxon>Pseudomonadati</taxon>
        <taxon>Bacteroidota</taxon>
        <taxon>Flavobacteriia</taxon>
        <taxon>Flavobacteriales</taxon>
        <taxon>Weeksellaceae</taxon>
        <taxon>Faecalibacter</taxon>
    </lineage>
</organism>
<accession>A0A8J7FQB6</accession>
<reference evidence="2" key="1">
    <citation type="submission" date="2020-10" db="EMBL/GenBank/DDBJ databases">
        <authorList>
            <person name="Lu T."/>
            <person name="Wang Q."/>
            <person name="Han X."/>
        </authorList>
    </citation>
    <scope>NUCLEOTIDE SEQUENCE</scope>
    <source>
        <strain evidence="2">WQ 117</strain>
    </source>
</reference>
<gene>
    <name evidence="2" type="ORF">IM532_08750</name>
</gene>
<feature type="chain" id="PRO_5035314001" description="Tetratricopeptide repeat protein" evidence="1">
    <location>
        <begin position="21"/>
        <end position="844"/>
    </location>
</feature>
<evidence type="ECO:0000313" key="3">
    <source>
        <dbReference type="Proteomes" id="UP000608754"/>
    </source>
</evidence>
<comment type="caution">
    <text evidence="2">The sequence shown here is derived from an EMBL/GenBank/DDBJ whole genome shotgun (WGS) entry which is preliminary data.</text>
</comment>
<dbReference type="EMBL" id="JADGIK010000005">
    <property type="protein sequence ID" value="MBF0597534.1"/>
    <property type="molecule type" value="Genomic_DNA"/>
</dbReference>
<dbReference type="Proteomes" id="UP000608754">
    <property type="component" value="Unassembled WGS sequence"/>
</dbReference>
<dbReference type="AlphaFoldDB" id="A0A8J7FQB6"/>
<sequence length="844" mass="98990">MKRIFLGLSLVLGLSIPVLACADSSEDYDYYNLFNQSLVNSPQYQPFLMTMDSPFYDTNGVIVVDEKIQDWSEYLKITYEDAYYLVYKSTKKSIDELTKTGKTTDSKLKFANSEFIRKNKQALLYLSYAKYLEPYMNHNYIDTGESWSYVERSDKNATQLDDQKVMSVLTKSYNAESDVDLKMRYAYQMVRFAHYTNQYNEAIKLFNKYVVPLNRKSIMYYYTLDQKAGAERAVGNYIQANYDFFEVFSHTKNRKESAFNSMKVTQDLDYEQMLKRAKTNEEKIDLYLLIGYKDFSNPLAAMRQILKINPNAEQAKILYARAINLIERNYLPQYANGSVWSEIESKPIKLPAQLVSQYNTELPKNFLNEVLSLGKEQANKTNEKDFWNLSVAYLSTISRDFGEAKTFLAKVNSHQSDFKLHKKMIEMLKDLNQQDKITSAYEQTIMQKYGDILNFELVYPKEYTYGEKIFTDEELMKNTFKEIAKDILANRYFLQGDKAKAFLIHNSIYDLANNVQWPLLNEIDALDKKQNKNSFETFLVSNITYYKYDPNTYESTTTKSKFKLADFIANYKGTLYLKEKKFSLAKTEFKKMPQDFKIEETSYYDEGKPNSYNWYGNISNGIFGYNKIECFNCPESQVMAKPYINEFKFIPTILNKLQLTDALIQLVELGKKNNEQAVKANYLLANFYYNTTSLGYYRELLSFDRNNSNGPKFHDFIEKKNEYENGNKIFTNYYKNFWMNSQYINNFDSSLEYANAALKNVADAELKAQILFTAAKADQGKFYEYASNNLTSDRWYIDYATPEMLSYKIKNNRNYFNQLKSLSKTKAYKEINTNCVYFNTYINL</sequence>
<name>A0A8J7FQB6_9FLAO</name>
<proteinExistence type="predicted"/>